<dbReference type="PANTHER" id="PTHR11686">
    <property type="entry name" value="GAMMA GLUTAMYL TRANSPEPTIDASE"/>
    <property type="match status" value="1"/>
</dbReference>
<protein>
    <submittedName>
        <fullName evidence="7">Gamma-glutamyltranspeptidase 1-like isoform X1</fullName>
    </submittedName>
</protein>
<dbReference type="Pfam" id="PF01019">
    <property type="entry name" value="G_glu_transpept"/>
    <property type="match status" value="1"/>
</dbReference>
<keyword evidence="2" id="KW-1199">Hemostasis impairing toxin</keyword>
<keyword evidence="2" id="KW-1202">Platelet aggregation activating toxin</keyword>
<feature type="binding site" evidence="4">
    <location>
        <begin position="491"/>
        <end position="493"/>
    </location>
    <ligand>
        <name>L-glutamate</name>
        <dbReference type="ChEBI" id="CHEBI:29985"/>
    </ligand>
</feature>
<feature type="binding site" evidence="4">
    <location>
        <position position="515"/>
    </location>
    <ligand>
        <name>L-glutamate</name>
        <dbReference type="ChEBI" id="CHEBI:29985"/>
    </ligand>
</feature>
<proteinExistence type="inferred from homology"/>
<evidence type="ECO:0000256" key="3">
    <source>
        <dbReference type="PIRSR" id="PIRSR600101-1"/>
    </source>
</evidence>
<feature type="binding site" evidence="4">
    <location>
        <begin position="543"/>
        <end position="544"/>
    </location>
    <ligand>
        <name>L-glutamate</name>
        <dbReference type="ChEBI" id="CHEBI:29985"/>
    </ligand>
</feature>
<dbReference type="GO" id="GO:0005886">
    <property type="term" value="C:plasma membrane"/>
    <property type="evidence" value="ECO:0007669"/>
    <property type="project" value="TreeGrafter"/>
</dbReference>
<dbReference type="PRINTS" id="PR01210">
    <property type="entry name" value="GGTRANSPTASE"/>
</dbReference>
<dbReference type="Gene3D" id="3.60.20.40">
    <property type="match status" value="1"/>
</dbReference>
<sequence length="661" mass="72367">MVICYCLAPKFRVISYVEQFFHFMLVSSRLFEFDRGNVLYIKTFSNQAEMENCKSTLELTGPDVEKANVTIKGKSKVLRWQVAFALLLIVAVAASVTMGLLYYYKDDNAVTVTPQPSQPPPQPTGEYQYAKAAVAADAGECSEIGRDMLEKGGTAVDAAIAAFLCVGLYNYHSAGIGGGFFLLFYNAKTKTIEMLDAREKAPLAAFEKMYENETEDASTSGGLSIAVPGEIAGYWTAHQRYGVLPWSDLFQPSIKLAEEGILVSRELARVIKIRESYMKNDPSLGEIFLNSEGEILKEGDTLVDIKLAETYKKLAEGGENAFYKGDLADDIVADIADRGGIITKADLESYQVRRREPLMIELDGMKVYSPPPPGSGAVYALIMNILQGYGIGPDSIATTEAEILTTHRMVEAFKFGYAGRSFLGDEDYVDVKEIVANMTSQSYADSLRAAIDDNMSHDPSYYTAYYNQPDGGTSHLSVVDTYGNAVAATSTINLYFGSKVRGNRTGILFNDEMDDFSKPGEPNAFGVPPSVSNFIRPGKRPMSSMTPTIVVDRDGKVKLLVGASGGTRITTGVAQVTVDTLWYGDSIKNAIQRRRFHHQLVPNNVTYEAGFKQDVINGLRAKGHYPYESTRGCVVQGIMRDAQGFWSAYSDDRKGGSSAGI</sequence>
<evidence type="ECO:0000256" key="2">
    <source>
        <dbReference type="ARBA" id="ARBA00084097"/>
    </source>
</evidence>
<dbReference type="GeneID" id="110989080"/>
<dbReference type="KEGG" id="aplc:110989080"/>
<keyword evidence="5" id="KW-0812">Transmembrane</keyword>
<accession>A0A8B7ZZ76</accession>
<dbReference type="InterPro" id="IPR000101">
    <property type="entry name" value="GGT_peptidase"/>
</dbReference>
<evidence type="ECO:0000313" key="7">
    <source>
        <dbReference type="RefSeq" id="XP_022108886.1"/>
    </source>
</evidence>
<keyword evidence="5" id="KW-1133">Transmembrane helix</keyword>
<dbReference type="Gene3D" id="1.10.246.130">
    <property type="match status" value="1"/>
</dbReference>
<dbReference type="GO" id="GO:0006751">
    <property type="term" value="P:glutathione catabolic process"/>
    <property type="evidence" value="ECO:0007669"/>
    <property type="project" value="InterPro"/>
</dbReference>
<dbReference type="InterPro" id="IPR043137">
    <property type="entry name" value="GGT_ssub_C"/>
</dbReference>
<dbReference type="InterPro" id="IPR055262">
    <property type="entry name" value="GGT_CS"/>
</dbReference>
<dbReference type="InterPro" id="IPR043138">
    <property type="entry name" value="GGT_lsub"/>
</dbReference>
<evidence type="ECO:0000256" key="4">
    <source>
        <dbReference type="PIRSR" id="PIRSR600101-2"/>
    </source>
</evidence>
<dbReference type="OrthoDB" id="1081007at2759"/>
<evidence type="ECO:0000256" key="1">
    <source>
        <dbReference type="ARBA" id="ARBA00009381"/>
    </source>
</evidence>
<dbReference type="FunFam" id="3.60.20.40:FF:000001">
    <property type="entry name" value="Gamma-glutamyltranspeptidase 1"/>
    <property type="match status" value="1"/>
</dbReference>
<dbReference type="GO" id="GO:0036374">
    <property type="term" value="F:glutathione hydrolase activity"/>
    <property type="evidence" value="ECO:0007669"/>
    <property type="project" value="InterPro"/>
</dbReference>
<comment type="similarity">
    <text evidence="1">Belongs to the gamma-glutamyltransferase family.</text>
</comment>
<dbReference type="RefSeq" id="XP_022108886.1">
    <property type="nucleotide sequence ID" value="XM_022253194.1"/>
</dbReference>
<evidence type="ECO:0000313" key="6">
    <source>
        <dbReference type="Proteomes" id="UP000694845"/>
    </source>
</evidence>
<dbReference type="FunFam" id="1.10.246.130:FF:000002">
    <property type="entry name" value="glutathione hydrolase 1 proenzyme"/>
    <property type="match status" value="1"/>
</dbReference>
<name>A0A8B7ZZ76_ACAPL</name>
<dbReference type="PROSITE" id="PS00462">
    <property type="entry name" value="G_GLU_TRANSPEPTIDASE"/>
    <property type="match status" value="1"/>
</dbReference>
<dbReference type="Proteomes" id="UP000694845">
    <property type="component" value="Unplaced"/>
</dbReference>
<dbReference type="NCBIfam" id="TIGR00066">
    <property type="entry name" value="g_glut_trans"/>
    <property type="match status" value="1"/>
</dbReference>
<reference evidence="7" key="1">
    <citation type="submission" date="2025-08" db="UniProtKB">
        <authorList>
            <consortium name="RefSeq"/>
        </authorList>
    </citation>
    <scope>IDENTIFICATION</scope>
</reference>
<feature type="transmembrane region" description="Helical" evidence="5">
    <location>
        <begin position="82"/>
        <end position="104"/>
    </location>
</feature>
<feature type="binding site" evidence="4">
    <location>
        <position position="566"/>
    </location>
    <ligand>
        <name>L-glutamate</name>
        <dbReference type="ChEBI" id="CHEBI:29985"/>
    </ligand>
</feature>
<feature type="active site" description="Nucleophile" evidence="3">
    <location>
        <position position="473"/>
    </location>
</feature>
<dbReference type="InterPro" id="IPR029055">
    <property type="entry name" value="Ntn_hydrolases_N"/>
</dbReference>
<feature type="binding site" evidence="4">
    <location>
        <position position="198"/>
    </location>
    <ligand>
        <name>L-glutamate</name>
        <dbReference type="ChEBI" id="CHEBI:29985"/>
    </ligand>
</feature>
<dbReference type="SUPFAM" id="SSF56235">
    <property type="entry name" value="N-terminal nucleophile aminohydrolases (Ntn hydrolases)"/>
    <property type="match status" value="1"/>
</dbReference>
<keyword evidence="6" id="KW-1185">Reference proteome</keyword>
<gene>
    <name evidence="7" type="primary">LOC110989080</name>
</gene>
<dbReference type="PANTHER" id="PTHR11686:SF9">
    <property type="entry name" value="RE13973P"/>
    <property type="match status" value="1"/>
</dbReference>
<organism evidence="6 7">
    <name type="scientific">Acanthaster planci</name>
    <name type="common">Crown-of-thorns starfish</name>
    <dbReference type="NCBI Taxonomy" id="133434"/>
    <lineage>
        <taxon>Eukaryota</taxon>
        <taxon>Metazoa</taxon>
        <taxon>Echinodermata</taxon>
        <taxon>Eleutherozoa</taxon>
        <taxon>Asterozoa</taxon>
        <taxon>Asteroidea</taxon>
        <taxon>Valvatacea</taxon>
        <taxon>Valvatida</taxon>
        <taxon>Acanthasteridae</taxon>
        <taxon>Acanthaster</taxon>
    </lineage>
</organism>
<dbReference type="AlphaFoldDB" id="A0A8B7ZZ76"/>
<evidence type="ECO:0000256" key="5">
    <source>
        <dbReference type="SAM" id="Phobius"/>
    </source>
</evidence>
<keyword evidence="2" id="KW-0800">Toxin</keyword>
<keyword evidence="5" id="KW-0472">Membrane</keyword>